<feature type="compositionally biased region" description="Polar residues" evidence="5">
    <location>
        <begin position="887"/>
        <end position="909"/>
    </location>
</feature>
<feature type="compositionally biased region" description="Acidic residues" evidence="5">
    <location>
        <begin position="812"/>
        <end position="823"/>
    </location>
</feature>
<dbReference type="InterPro" id="IPR000719">
    <property type="entry name" value="Prot_kinase_dom"/>
</dbReference>
<evidence type="ECO:0000256" key="3">
    <source>
        <dbReference type="ARBA" id="ARBA00047899"/>
    </source>
</evidence>
<dbReference type="GO" id="GO:0005737">
    <property type="term" value="C:cytoplasm"/>
    <property type="evidence" value="ECO:0007669"/>
    <property type="project" value="TreeGrafter"/>
</dbReference>
<feature type="domain" description="Protein kinase" evidence="6">
    <location>
        <begin position="70"/>
        <end position="392"/>
    </location>
</feature>
<dbReference type="PROSITE" id="PS50011">
    <property type="entry name" value="PROTEIN_KINASE_DOM"/>
    <property type="match status" value="1"/>
</dbReference>
<dbReference type="InterPro" id="IPR050839">
    <property type="entry name" value="Rho-assoc_Ser/Thr_Kinase"/>
</dbReference>
<comment type="similarity">
    <text evidence="2">Belongs to the protein kinase superfamily. STE Ser/Thr protein kinase family. COT1 subfamily.</text>
</comment>
<comment type="catalytic activity">
    <reaction evidence="3">
        <text>L-threonyl-[protein] + ATP = O-phospho-L-threonyl-[protein] + ADP + H(+)</text>
        <dbReference type="Rhea" id="RHEA:46608"/>
        <dbReference type="Rhea" id="RHEA-COMP:11060"/>
        <dbReference type="Rhea" id="RHEA-COMP:11605"/>
        <dbReference type="ChEBI" id="CHEBI:15378"/>
        <dbReference type="ChEBI" id="CHEBI:30013"/>
        <dbReference type="ChEBI" id="CHEBI:30616"/>
        <dbReference type="ChEBI" id="CHEBI:61977"/>
        <dbReference type="ChEBI" id="CHEBI:456216"/>
        <dbReference type="EC" id="2.7.11.1"/>
    </reaction>
</comment>
<feature type="region of interest" description="Disordered" evidence="5">
    <location>
        <begin position="709"/>
        <end position="728"/>
    </location>
</feature>
<dbReference type="Proteomes" id="UP001049176">
    <property type="component" value="Chromosome 3"/>
</dbReference>
<dbReference type="GO" id="GO:0005856">
    <property type="term" value="C:cytoskeleton"/>
    <property type="evidence" value="ECO:0007669"/>
    <property type="project" value="TreeGrafter"/>
</dbReference>
<gene>
    <name evidence="7" type="ORF">E1B28_006033</name>
</gene>
<dbReference type="PROSITE" id="PS00108">
    <property type="entry name" value="PROTEIN_KINASE_ST"/>
    <property type="match status" value="1"/>
</dbReference>
<feature type="region of interest" description="Disordered" evidence="5">
    <location>
        <begin position="558"/>
        <end position="585"/>
    </location>
</feature>
<reference evidence="7" key="1">
    <citation type="journal article" date="2021" name="Genome Biol. Evol.">
        <title>The assembled and annotated genome of the fairy-ring fungus Marasmius oreades.</title>
        <authorList>
            <person name="Hiltunen M."/>
            <person name="Ament-Velasquez S.L."/>
            <person name="Johannesson H."/>
        </authorList>
    </citation>
    <scope>NUCLEOTIDE SEQUENCE</scope>
    <source>
        <strain evidence="7">03SP1</strain>
    </source>
</reference>
<proteinExistence type="inferred from homology"/>
<dbReference type="Pfam" id="PF00069">
    <property type="entry name" value="Pkinase"/>
    <property type="match status" value="2"/>
</dbReference>
<name>A0A9P7S519_9AGAR</name>
<accession>A0A9P7S519</accession>
<dbReference type="InterPro" id="IPR011009">
    <property type="entry name" value="Kinase-like_dom_sf"/>
</dbReference>
<dbReference type="AlphaFoldDB" id="A0A9P7S519"/>
<dbReference type="PANTHER" id="PTHR22988:SF71">
    <property type="entry name" value="CITRON RHO-INTERACTING KINASE"/>
    <property type="match status" value="1"/>
</dbReference>
<feature type="region of interest" description="Disordered" evidence="5">
    <location>
        <begin position="887"/>
        <end position="922"/>
    </location>
</feature>
<dbReference type="OrthoDB" id="3359639at2759"/>
<evidence type="ECO:0000256" key="4">
    <source>
        <dbReference type="ARBA" id="ARBA00048679"/>
    </source>
</evidence>
<comment type="catalytic activity">
    <reaction evidence="4">
        <text>L-seryl-[protein] + ATP = O-phospho-L-seryl-[protein] + ADP + H(+)</text>
        <dbReference type="Rhea" id="RHEA:17989"/>
        <dbReference type="Rhea" id="RHEA-COMP:9863"/>
        <dbReference type="Rhea" id="RHEA-COMP:11604"/>
        <dbReference type="ChEBI" id="CHEBI:15378"/>
        <dbReference type="ChEBI" id="CHEBI:29999"/>
        <dbReference type="ChEBI" id="CHEBI:30616"/>
        <dbReference type="ChEBI" id="CHEBI:83421"/>
        <dbReference type="ChEBI" id="CHEBI:456216"/>
        <dbReference type="EC" id="2.7.11.1"/>
    </reaction>
</comment>
<evidence type="ECO:0000256" key="1">
    <source>
        <dbReference type="ARBA" id="ARBA00022553"/>
    </source>
</evidence>
<evidence type="ECO:0000259" key="6">
    <source>
        <dbReference type="PROSITE" id="PS50011"/>
    </source>
</evidence>
<evidence type="ECO:0000313" key="8">
    <source>
        <dbReference type="Proteomes" id="UP001049176"/>
    </source>
</evidence>
<dbReference type="Gene3D" id="3.30.200.20">
    <property type="entry name" value="Phosphorylase Kinase, domain 1"/>
    <property type="match status" value="1"/>
</dbReference>
<dbReference type="EMBL" id="CM032183">
    <property type="protein sequence ID" value="KAG7095260.1"/>
    <property type="molecule type" value="Genomic_DNA"/>
</dbReference>
<evidence type="ECO:0000256" key="5">
    <source>
        <dbReference type="SAM" id="MobiDB-lite"/>
    </source>
</evidence>
<evidence type="ECO:0000256" key="2">
    <source>
        <dbReference type="ARBA" id="ARBA00038271"/>
    </source>
</evidence>
<protein>
    <recommendedName>
        <fullName evidence="6">Protein kinase domain-containing protein</fullName>
    </recommendedName>
</protein>
<feature type="compositionally biased region" description="Low complexity" evidence="5">
    <location>
        <begin position="792"/>
        <end position="811"/>
    </location>
</feature>
<evidence type="ECO:0000313" key="7">
    <source>
        <dbReference type="EMBL" id="KAG7095260.1"/>
    </source>
</evidence>
<comment type="caution">
    <text evidence="7">The sequence shown here is derived from an EMBL/GenBank/DDBJ whole genome shotgun (WGS) entry which is preliminary data.</text>
</comment>
<dbReference type="GO" id="GO:0031032">
    <property type="term" value="P:actomyosin structure organization"/>
    <property type="evidence" value="ECO:0007669"/>
    <property type="project" value="TreeGrafter"/>
</dbReference>
<feature type="compositionally biased region" description="Low complexity" evidence="5">
    <location>
        <begin position="841"/>
        <end position="851"/>
    </location>
</feature>
<dbReference type="Gene3D" id="1.10.510.10">
    <property type="entry name" value="Transferase(Phosphotransferase) domain 1"/>
    <property type="match status" value="1"/>
</dbReference>
<organism evidence="7 8">
    <name type="scientific">Marasmius oreades</name>
    <name type="common">fairy-ring Marasmius</name>
    <dbReference type="NCBI Taxonomy" id="181124"/>
    <lineage>
        <taxon>Eukaryota</taxon>
        <taxon>Fungi</taxon>
        <taxon>Dikarya</taxon>
        <taxon>Basidiomycota</taxon>
        <taxon>Agaricomycotina</taxon>
        <taxon>Agaricomycetes</taxon>
        <taxon>Agaricomycetidae</taxon>
        <taxon>Agaricales</taxon>
        <taxon>Marasmiineae</taxon>
        <taxon>Marasmiaceae</taxon>
        <taxon>Marasmius</taxon>
    </lineage>
</organism>
<sequence>MSQKWNQRKDRLRQLLHSYSQHEQVLLKDEFEQEDADGLALDRLLHGQTVIGPTPRTKEIDYLRFGDADLKVLGTLERGQYGVIDVVSYRHSCDKAKLYIRKTVSKPFSLRTRHQNSPTTERLLLLLAHRTNTPWAPHLIAAFHTSTHLSLIIPYAPLGSLWDLLSSSPLSPVRIREEELKWWVPQVICAIAWCHDQGYAHRDVKPHNFVITEEKKILILDFGSAAPAHGLDEEGHRILSKEHCQMPVGTCDYVSPEILKAHEVALVQLELEEDAEVTSRSTLSNGGAIGRTFSSGPLTRKEDEVYGLETDWWSMGAMVYELAFGIAPFFAEDIGKTYLRIMDFKRSLRFDTAFDEVISDELKNLLKGVLTDAEFRIGRERGLEEFREHPWFDGVKWDTLHQERPLEALHLPQFVYADPNLNPTPNQDDMSKPHLSHSEGFAFSAFFQSSYTTIPTNNSILGPQQAVDGNDQGPVLCGDDPALVTPSQAQDRKQTMNWSTPGLSILHSHSCSANDNSAAAWIGFSWGPKRDAFTPETEAETEIKHPALKPRRSHRISLSPIPISTPQLTNEKHGTPFRTPMPIPTSGAFRTPFRTPYQTQTLPIYGYSGGAGRLYTSNPRMGTPGPRIGVTSLTGTCKRRPISDRQAMAKLVDCIGMSARKRVEESGRKCRILNIGFTPADAGDGGGGGATSNGARGFDLKRFASGLDFAPSTGEAGTRATRGKSEGSEKKLRFALKDDIGGDNEKSGYAEYSSLAFSDVNTVDCARRPDLNNGNESEGELFFQSSLSQSRSQISHQSRSRSLSHSFSLEQAEGETETEETDLESTTTTSVPPSPSPSPRPGSATSGTLLSGLGGLSGGGWGSYGRSGTPTLTMTFFGKNGREKFLRSTSATGQRIKNNPRTNESTTTSERLHQSSSSSAASYTSVLDAPLDGMGEKYVKLMRDIDILGSRLRSVMNAP</sequence>
<dbReference type="GO" id="GO:0005524">
    <property type="term" value="F:ATP binding"/>
    <property type="evidence" value="ECO:0007669"/>
    <property type="project" value="InterPro"/>
</dbReference>
<keyword evidence="8" id="KW-1185">Reference proteome</keyword>
<keyword evidence="1" id="KW-0597">Phosphoprotein</keyword>
<dbReference type="RefSeq" id="XP_043011730.1">
    <property type="nucleotide sequence ID" value="XM_043150640.1"/>
</dbReference>
<dbReference type="KEGG" id="more:E1B28_006033"/>
<dbReference type="GO" id="GO:0004674">
    <property type="term" value="F:protein serine/threonine kinase activity"/>
    <property type="evidence" value="ECO:0007669"/>
    <property type="project" value="TreeGrafter"/>
</dbReference>
<dbReference type="InterPro" id="IPR008271">
    <property type="entry name" value="Ser/Thr_kinase_AS"/>
</dbReference>
<feature type="region of interest" description="Disordered" evidence="5">
    <location>
        <begin position="792"/>
        <end position="852"/>
    </location>
</feature>
<dbReference type="GeneID" id="66075109"/>
<dbReference type="SMART" id="SM00220">
    <property type="entry name" value="S_TKc"/>
    <property type="match status" value="1"/>
</dbReference>
<dbReference type="SUPFAM" id="SSF56112">
    <property type="entry name" value="Protein kinase-like (PK-like)"/>
    <property type="match status" value="1"/>
</dbReference>
<dbReference type="PANTHER" id="PTHR22988">
    <property type="entry name" value="MYOTONIC DYSTROPHY S/T KINASE-RELATED"/>
    <property type="match status" value="1"/>
</dbReference>